<keyword evidence="4 5" id="KW-0472">Membrane</keyword>
<dbReference type="InterPro" id="IPR047817">
    <property type="entry name" value="ABC2_TM_bact-type"/>
</dbReference>
<gene>
    <name evidence="7" type="ORF">KDW03_05645</name>
</gene>
<feature type="transmembrane region" description="Helical" evidence="5">
    <location>
        <begin position="173"/>
        <end position="192"/>
    </location>
</feature>
<dbReference type="EMBL" id="CP073355">
    <property type="protein sequence ID" value="URA11279.1"/>
    <property type="molecule type" value="Genomic_DNA"/>
</dbReference>
<evidence type="ECO:0000313" key="7">
    <source>
        <dbReference type="EMBL" id="URA11279.1"/>
    </source>
</evidence>
<feature type="transmembrane region" description="Helical" evidence="5">
    <location>
        <begin position="227"/>
        <end position="250"/>
    </location>
</feature>
<dbReference type="InterPro" id="IPR000412">
    <property type="entry name" value="ABC_2_transport"/>
</dbReference>
<evidence type="ECO:0000259" key="6">
    <source>
        <dbReference type="PROSITE" id="PS51012"/>
    </source>
</evidence>
<organism evidence="7 8">
    <name type="scientific">Thermospira aquatica</name>
    <dbReference type="NCBI Taxonomy" id="2828656"/>
    <lineage>
        <taxon>Bacteria</taxon>
        <taxon>Pseudomonadati</taxon>
        <taxon>Spirochaetota</taxon>
        <taxon>Spirochaetia</taxon>
        <taxon>Brevinematales</taxon>
        <taxon>Thermospiraceae</taxon>
        <taxon>Thermospira</taxon>
    </lineage>
</organism>
<dbReference type="GO" id="GO:0043190">
    <property type="term" value="C:ATP-binding cassette (ABC) transporter complex"/>
    <property type="evidence" value="ECO:0007669"/>
    <property type="project" value="InterPro"/>
</dbReference>
<protein>
    <recommendedName>
        <fullName evidence="5">Transport permease protein</fullName>
    </recommendedName>
</protein>
<feature type="transmembrane region" description="Helical" evidence="5">
    <location>
        <begin position="121"/>
        <end position="137"/>
    </location>
</feature>
<comment type="similarity">
    <text evidence="5">Belongs to the ABC-2 integral membrane protein family.</text>
</comment>
<comment type="subcellular location">
    <subcellularLocation>
        <location evidence="5">Cell membrane</location>
        <topology evidence="5">Multi-pass membrane protein</topology>
    </subcellularLocation>
    <subcellularLocation>
        <location evidence="1">Membrane</location>
        <topology evidence="1">Multi-pass membrane protein</topology>
    </subcellularLocation>
</comment>
<dbReference type="GO" id="GO:0140359">
    <property type="term" value="F:ABC-type transporter activity"/>
    <property type="evidence" value="ECO:0007669"/>
    <property type="project" value="InterPro"/>
</dbReference>
<feature type="domain" description="ABC transmembrane type-2" evidence="6">
    <location>
        <begin position="28"/>
        <end position="253"/>
    </location>
</feature>
<name>A0AAX3BGE5_9SPIR</name>
<dbReference type="PROSITE" id="PS51012">
    <property type="entry name" value="ABC_TM2"/>
    <property type="match status" value="1"/>
</dbReference>
<dbReference type="RefSeq" id="WP_271436411.1">
    <property type="nucleotide sequence ID" value="NZ_CP073355.1"/>
</dbReference>
<evidence type="ECO:0000256" key="1">
    <source>
        <dbReference type="ARBA" id="ARBA00004141"/>
    </source>
</evidence>
<dbReference type="PRINTS" id="PR00164">
    <property type="entry name" value="ABC2TRNSPORT"/>
</dbReference>
<keyword evidence="5" id="KW-0813">Transport</keyword>
<keyword evidence="2 5" id="KW-0812">Transmembrane</keyword>
<evidence type="ECO:0000256" key="3">
    <source>
        <dbReference type="ARBA" id="ARBA00022989"/>
    </source>
</evidence>
<evidence type="ECO:0000313" key="8">
    <source>
        <dbReference type="Proteomes" id="UP001056539"/>
    </source>
</evidence>
<sequence length="256" mass="28816">MNKLTHPVKRILSVWYRHFMVYTSNLLSNGFPPFFEPLIFLAGIGLGLGQVIREMDGIPYLDFLASGLCVSTAMMTAAYECTFGSFIRLEYEKIYDAILAAPISLTDMVVGEILWAGSKGFFFSFAVLLVVSLFGLLRTPWAFFVPVVGFLTGVMFASLSLFVTSFVKNIDHFSFYMTGFLSPMFFFSGIVFPTSSLPRWIQPITEVLPLTHAVRMVRGVVFERYQAIGWDLVFIVLTITVFGTLSIHGIKKRMIQ</sequence>
<evidence type="ECO:0000256" key="4">
    <source>
        <dbReference type="ARBA" id="ARBA00023136"/>
    </source>
</evidence>
<dbReference type="Pfam" id="PF01061">
    <property type="entry name" value="ABC2_membrane"/>
    <property type="match status" value="1"/>
</dbReference>
<feature type="transmembrane region" description="Helical" evidence="5">
    <location>
        <begin position="30"/>
        <end position="48"/>
    </location>
</feature>
<keyword evidence="8" id="KW-1185">Reference proteome</keyword>
<reference evidence="7" key="2">
    <citation type="submission" date="2022-06" db="EMBL/GenBank/DDBJ databases">
        <title>Thermospira aquatica gen. nov., sp. nov.</title>
        <authorList>
            <person name="Ben Ali Gam Z."/>
            <person name="Labat M."/>
        </authorList>
    </citation>
    <scope>NUCLEOTIDE SEQUENCE</scope>
    <source>
        <strain evidence="7">F1F22</strain>
    </source>
</reference>
<keyword evidence="3 5" id="KW-1133">Transmembrane helix</keyword>
<dbReference type="PANTHER" id="PTHR43229:SF2">
    <property type="entry name" value="NODULATION PROTEIN J"/>
    <property type="match status" value="1"/>
</dbReference>
<evidence type="ECO:0000256" key="5">
    <source>
        <dbReference type="RuleBase" id="RU361157"/>
    </source>
</evidence>
<feature type="transmembrane region" description="Helical" evidence="5">
    <location>
        <begin position="60"/>
        <end position="79"/>
    </location>
</feature>
<reference evidence="7" key="1">
    <citation type="submission" date="2021-04" db="EMBL/GenBank/DDBJ databases">
        <authorList>
            <person name="Postec A."/>
        </authorList>
    </citation>
    <scope>NUCLEOTIDE SEQUENCE</scope>
    <source>
        <strain evidence="7">F1F22</strain>
    </source>
</reference>
<dbReference type="InterPro" id="IPR013525">
    <property type="entry name" value="ABC2_TM"/>
</dbReference>
<evidence type="ECO:0000256" key="2">
    <source>
        <dbReference type="ARBA" id="ARBA00022692"/>
    </source>
</evidence>
<dbReference type="PIRSF" id="PIRSF006648">
    <property type="entry name" value="DrrB"/>
    <property type="match status" value="1"/>
</dbReference>
<keyword evidence="5" id="KW-1003">Cell membrane</keyword>
<dbReference type="AlphaFoldDB" id="A0AAX3BGE5"/>
<dbReference type="Proteomes" id="UP001056539">
    <property type="component" value="Chromosome"/>
</dbReference>
<dbReference type="KEGG" id="taqu:KDW03_05645"/>
<dbReference type="InterPro" id="IPR051784">
    <property type="entry name" value="Nod_factor_ABC_transporter"/>
</dbReference>
<accession>A0AAX3BGE5</accession>
<proteinExistence type="inferred from homology"/>
<feature type="transmembrane region" description="Helical" evidence="5">
    <location>
        <begin position="143"/>
        <end position="166"/>
    </location>
</feature>
<dbReference type="PANTHER" id="PTHR43229">
    <property type="entry name" value="NODULATION PROTEIN J"/>
    <property type="match status" value="1"/>
</dbReference>